<reference evidence="2" key="1">
    <citation type="submission" date="2020-02" db="EMBL/GenBank/DDBJ databases">
        <title>Genomic and physiological characterization of two novel Nitrospinaceae genera.</title>
        <authorList>
            <person name="Mueller A.J."/>
            <person name="Jung M.-Y."/>
            <person name="Strachan C.R."/>
            <person name="Herbold C.W."/>
            <person name="Kirkegaard R.H."/>
            <person name="Daims H."/>
        </authorList>
    </citation>
    <scope>NUCLEOTIDE SEQUENCE [LARGE SCALE GENOMIC DNA]</scope>
</reference>
<name>A0A7T0G2R9_9BACT</name>
<dbReference type="KEGG" id="nva:G3M78_03955"/>
<dbReference type="Proteomes" id="UP000594464">
    <property type="component" value="Chromosome"/>
</dbReference>
<evidence type="ECO:0000313" key="1">
    <source>
        <dbReference type="EMBL" id="QPJ64594.1"/>
    </source>
</evidence>
<dbReference type="AlphaFoldDB" id="A0A7T0G2R9"/>
<sequence>MSDAKNNMDLVHSLAPAVYSTDQDEAGAGADLLNFYGAVVAFMTGTLTDGVYAPRVQESDDNSNWTDVASSDLEGTLSALSANAVQRVGYKGIKRYIRPVVNVSSATSGGALCSVVARAIPHHAPAA</sequence>
<dbReference type="EMBL" id="CP048620">
    <property type="protein sequence ID" value="QPJ64594.1"/>
    <property type="molecule type" value="Genomic_DNA"/>
</dbReference>
<proteinExistence type="predicted"/>
<protein>
    <submittedName>
        <fullName evidence="1">Uncharacterized protein</fullName>
    </submittedName>
</protein>
<organism evidence="1 2">
    <name type="scientific">Candidatus Nitrohelix vancouverensis</name>
    <dbReference type="NCBI Taxonomy" id="2705534"/>
    <lineage>
        <taxon>Bacteria</taxon>
        <taxon>Pseudomonadati</taxon>
        <taxon>Nitrospinota/Tectimicrobiota group</taxon>
        <taxon>Nitrospinota</taxon>
        <taxon>Nitrospinia</taxon>
        <taxon>Nitrospinales</taxon>
        <taxon>Nitrospinaceae</taxon>
        <taxon>Candidatus Nitrohelix</taxon>
    </lineage>
</organism>
<evidence type="ECO:0000313" key="2">
    <source>
        <dbReference type="Proteomes" id="UP000594464"/>
    </source>
</evidence>
<accession>A0A7T0G2R9</accession>
<gene>
    <name evidence="1" type="ORF">G3M78_03955</name>
</gene>